<keyword evidence="2" id="KW-0344">Guanine-nucleotide releasing factor</keyword>
<dbReference type="GO" id="GO:0008270">
    <property type="term" value="F:zinc ion binding"/>
    <property type="evidence" value="ECO:0007669"/>
    <property type="project" value="TreeGrafter"/>
</dbReference>
<evidence type="ECO:0000256" key="10">
    <source>
        <dbReference type="ARBA" id="ARBA00075505"/>
    </source>
</evidence>
<organism evidence="11 12">
    <name type="scientific">Mizuhopecten yessoensis</name>
    <name type="common">Japanese scallop</name>
    <name type="synonym">Patinopecten yessoensis</name>
    <dbReference type="NCBI Taxonomy" id="6573"/>
    <lineage>
        <taxon>Eukaryota</taxon>
        <taxon>Metazoa</taxon>
        <taxon>Spiralia</taxon>
        <taxon>Lophotrochozoa</taxon>
        <taxon>Mollusca</taxon>
        <taxon>Bivalvia</taxon>
        <taxon>Autobranchia</taxon>
        <taxon>Pteriomorphia</taxon>
        <taxon>Pectinida</taxon>
        <taxon>Pectinoidea</taxon>
        <taxon>Pectinidae</taxon>
        <taxon>Mizuhopecten</taxon>
    </lineage>
</organism>
<keyword evidence="12" id="KW-1185">Reference proteome</keyword>
<evidence type="ECO:0000313" key="12">
    <source>
        <dbReference type="Proteomes" id="UP000242188"/>
    </source>
</evidence>
<comment type="function">
    <text evidence="7">Guanine-nucleotide-releasing protein that acts on members of the SEC4/YPT1/RAB subfamily. Stimulates GDP release from both YPT1, RAB3A and RAB10, but is less active on these proteins than on the SEC4 protein. Might play a general role in vesicular transport.</text>
</comment>
<evidence type="ECO:0000256" key="1">
    <source>
        <dbReference type="ARBA" id="ARBA00022448"/>
    </source>
</evidence>
<evidence type="ECO:0000256" key="3">
    <source>
        <dbReference type="ARBA" id="ARBA00022723"/>
    </source>
</evidence>
<evidence type="ECO:0000313" key="11">
    <source>
        <dbReference type="EMBL" id="OWF49890.1"/>
    </source>
</evidence>
<sequence>MSGASADVVAPNNSDIGDMVQEGKNKTKIYCQRCSSLILLQQKASIKEKELFLPHMKKKPNAAPEDGETLNNFWLVEDMFTFENLGFTNTVDNIKYLICADCEVGPIGVHDIRQNKLFYVALDRVKHGE</sequence>
<dbReference type="SUPFAM" id="SSF51316">
    <property type="entry name" value="Mss4-like"/>
    <property type="match status" value="1"/>
</dbReference>
<evidence type="ECO:0000256" key="4">
    <source>
        <dbReference type="ARBA" id="ARBA00022833"/>
    </source>
</evidence>
<dbReference type="Proteomes" id="UP000242188">
    <property type="component" value="Unassembled WGS sequence"/>
</dbReference>
<dbReference type="GO" id="GO:0005085">
    <property type="term" value="F:guanyl-nucleotide exchange factor activity"/>
    <property type="evidence" value="ECO:0007669"/>
    <property type="project" value="UniProtKB-KW"/>
</dbReference>
<keyword evidence="3" id="KW-0479">Metal-binding</keyword>
<dbReference type="PANTHER" id="PTHR13276">
    <property type="entry name" value="GUANINE NUCLEOTIDE EXCHANGE FACTOR MSS4"/>
    <property type="match status" value="1"/>
</dbReference>
<dbReference type="GO" id="GO:0005829">
    <property type="term" value="C:cytosol"/>
    <property type="evidence" value="ECO:0007669"/>
    <property type="project" value="TreeGrafter"/>
</dbReference>
<dbReference type="InterPro" id="IPR007515">
    <property type="entry name" value="Mss4"/>
</dbReference>
<gene>
    <name evidence="11" type="ORF">KP79_PYT13519</name>
</gene>
<keyword evidence="6" id="KW-0007">Acetylation</keyword>
<dbReference type="InterPro" id="IPR011323">
    <property type="entry name" value="Mss4/transl-control_tumour"/>
</dbReference>
<dbReference type="AlphaFoldDB" id="A0A210QMC2"/>
<dbReference type="GO" id="GO:0007264">
    <property type="term" value="P:small GTPase-mediated signal transduction"/>
    <property type="evidence" value="ECO:0007669"/>
    <property type="project" value="InterPro"/>
</dbReference>
<evidence type="ECO:0000256" key="2">
    <source>
        <dbReference type="ARBA" id="ARBA00022658"/>
    </source>
</evidence>
<dbReference type="Pfam" id="PF04421">
    <property type="entry name" value="Mss4"/>
    <property type="match status" value="1"/>
</dbReference>
<comment type="subunit">
    <text evidence="8">Interacts with RAB8A.</text>
</comment>
<keyword evidence="4" id="KW-0862">Zinc</keyword>
<name>A0A210QMC2_MIZYE</name>
<dbReference type="GO" id="GO:0016020">
    <property type="term" value="C:membrane"/>
    <property type="evidence" value="ECO:0007669"/>
    <property type="project" value="TreeGrafter"/>
</dbReference>
<dbReference type="Gene3D" id="2.170.150.10">
    <property type="entry name" value="Metal Binding Protein, Guanine Nucleotide Exchange Factor, Chain A"/>
    <property type="match status" value="1"/>
</dbReference>
<evidence type="ECO:0000256" key="5">
    <source>
        <dbReference type="ARBA" id="ARBA00022927"/>
    </source>
</evidence>
<dbReference type="PROSITE" id="PS51796">
    <property type="entry name" value="MSS4"/>
    <property type="match status" value="1"/>
</dbReference>
<dbReference type="GO" id="GO:0006892">
    <property type="term" value="P:post-Golgi vesicle-mediated transport"/>
    <property type="evidence" value="ECO:0007669"/>
    <property type="project" value="TreeGrafter"/>
</dbReference>
<keyword evidence="5" id="KW-0653">Protein transport</keyword>
<dbReference type="EMBL" id="NEDP02002904">
    <property type="protein sequence ID" value="OWF49890.1"/>
    <property type="molecule type" value="Genomic_DNA"/>
</dbReference>
<dbReference type="OrthoDB" id="30840at2759"/>
<dbReference type="InterPro" id="IPR011057">
    <property type="entry name" value="Mss4-like_sf"/>
</dbReference>
<dbReference type="STRING" id="6573.A0A210QMC2"/>
<dbReference type="GO" id="GO:0015031">
    <property type="term" value="P:protein transport"/>
    <property type="evidence" value="ECO:0007669"/>
    <property type="project" value="UniProtKB-KW"/>
</dbReference>
<protein>
    <recommendedName>
        <fullName evidence="9">Guanine nucleotide exchange factor MSS4</fullName>
    </recommendedName>
    <alternativeName>
        <fullName evidence="10">Rab-interacting factor</fullName>
    </alternativeName>
</protein>
<evidence type="ECO:0000256" key="6">
    <source>
        <dbReference type="ARBA" id="ARBA00022990"/>
    </source>
</evidence>
<evidence type="ECO:0000256" key="8">
    <source>
        <dbReference type="ARBA" id="ARBA00063928"/>
    </source>
</evidence>
<reference evidence="11 12" key="1">
    <citation type="journal article" date="2017" name="Nat. Ecol. Evol.">
        <title>Scallop genome provides insights into evolution of bilaterian karyotype and development.</title>
        <authorList>
            <person name="Wang S."/>
            <person name="Zhang J."/>
            <person name="Jiao W."/>
            <person name="Li J."/>
            <person name="Xun X."/>
            <person name="Sun Y."/>
            <person name="Guo X."/>
            <person name="Huan P."/>
            <person name="Dong B."/>
            <person name="Zhang L."/>
            <person name="Hu X."/>
            <person name="Sun X."/>
            <person name="Wang J."/>
            <person name="Zhao C."/>
            <person name="Wang Y."/>
            <person name="Wang D."/>
            <person name="Huang X."/>
            <person name="Wang R."/>
            <person name="Lv J."/>
            <person name="Li Y."/>
            <person name="Zhang Z."/>
            <person name="Liu B."/>
            <person name="Lu W."/>
            <person name="Hui Y."/>
            <person name="Liang J."/>
            <person name="Zhou Z."/>
            <person name="Hou R."/>
            <person name="Li X."/>
            <person name="Liu Y."/>
            <person name="Li H."/>
            <person name="Ning X."/>
            <person name="Lin Y."/>
            <person name="Zhao L."/>
            <person name="Xing Q."/>
            <person name="Dou J."/>
            <person name="Li Y."/>
            <person name="Mao J."/>
            <person name="Guo H."/>
            <person name="Dou H."/>
            <person name="Li T."/>
            <person name="Mu C."/>
            <person name="Jiang W."/>
            <person name="Fu Q."/>
            <person name="Fu X."/>
            <person name="Miao Y."/>
            <person name="Liu J."/>
            <person name="Yu Q."/>
            <person name="Li R."/>
            <person name="Liao H."/>
            <person name="Li X."/>
            <person name="Kong Y."/>
            <person name="Jiang Z."/>
            <person name="Chourrout D."/>
            <person name="Li R."/>
            <person name="Bao Z."/>
        </authorList>
    </citation>
    <scope>NUCLEOTIDE SEQUENCE [LARGE SCALE GENOMIC DNA]</scope>
    <source>
        <strain evidence="11 12">PY_sf001</strain>
    </source>
</reference>
<proteinExistence type="predicted"/>
<evidence type="ECO:0000256" key="7">
    <source>
        <dbReference type="ARBA" id="ARBA00060031"/>
    </source>
</evidence>
<dbReference type="PANTHER" id="PTHR13276:SF0">
    <property type="entry name" value="GUANINE NUCLEOTIDE EXCHANGE FACTOR MSS4"/>
    <property type="match status" value="1"/>
</dbReference>
<accession>A0A210QMC2</accession>
<keyword evidence="1" id="KW-0813">Transport</keyword>
<comment type="caution">
    <text evidence="11">The sequence shown here is derived from an EMBL/GenBank/DDBJ whole genome shotgun (WGS) entry which is preliminary data.</text>
</comment>
<evidence type="ECO:0000256" key="9">
    <source>
        <dbReference type="ARBA" id="ARBA00069715"/>
    </source>
</evidence>
<dbReference type="FunFam" id="2.170.150.10:FF:000004">
    <property type="entry name" value="Guanine nucleotide exchange factor MSS4"/>
    <property type="match status" value="1"/>
</dbReference>